<evidence type="ECO:0000313" key="1">
    <source>
        <dbReference type="EMBL" id="CAF9932354.1"/>
    </source>
</evidence>
<comment type="caution">
    <text evidence="1">The sequence shown here is derived from an EMBL/GenBank/DDBJ whole genome shotgun (WGS) entry which is preliminary data.</text>
</comment>
<dbReference type="Proteomes" id="UP000664534">
    <property type="component" value="Unassembled WGS sequence"/>
</dbReference>
<dbReference type="AlphaFoldDB" id="A0A8H3G045"/>
<name>A0A8H3G045_9LECA</name>
<protein>
    <submittedName>
        <fullName evidence="1">Uncharacterized protein</fullName>
    </submittedName>
</protein>
<reference evidence="1" key="1">
    <citation type="submission" date="2021-03" db="EMBL/GenBank/DDBJ databases">
        <authorList>
            <person name="Tagirdzhanova G."/>
        </authorList>
    </citation>
    <scope>NUCLEOTIDE SEQUENCE</scope>
</reference>
<keyword evidence="2" id="KW-1185">Reference proteome</keyword>
<organism evidence="1 2">
    <name type="scientific">Imshaugia aleurites</name>
    <dbReference type="NCBI Taxonomy" id="172621"/>
    <lineage>
        <taxon>Eukaryota</taxon>
        <taxon>Fungi</taxon>
        <taxon>Dikarya</taxon>
        <taxon>Ascomycota</taxon>
        <taxon>Pezizomycotina</taxon>
        <taxon>Lecanoromycetes</taxon>
        <taxon>OSLEUM clade</taxon>
        <taxon>Lecanoromycetidae</taxon>
        <taxon>Lecanorales</taxon>
        <taxon>Lecanorineae</taxon>
        <taxon>Parmeliaceae</taxon>
        <taxon>Imshaugia</taxon>
    </lineage>
</organism>
<sequence>MRNENPARWAKWAVELQEEVHNLRHVPDLGSGTMAIIRMMKKDGVWPTEKDGVLELHHEHDE</sequence>
<evidence type="ECO:0000313" key="2">
    <source>
        <dbReference type="Proteomes" id="UP000664534"/>
    </source>
</evidence>
<proteinExistence type="predicted"/>
<gene>
    <name evidence="1" type="ORF">IMSHALPRED_008870</name>
</gene>
<dbReference type="EMBL" id="CAJPDT010000065">
    <property type="protein sequence ID" value="CAF9932354.1"/>
    <property type="molecule type" value="Genomic_DNA"/>
</dbReference>
<accession>A0A8H3G045</accession>